<dbReference type="OrthoDB" id="5083811at2759"/>
<dbReference type="SUPFAM" id="SSF56112">
    <property type="entry name" value="Protein kinase-like (PK-like)"/>
    <property type="match status" value="1"/>
</dbReference>
<dbReference type="Proteomes" id="UP000887229">
    <property type="component" value="Unassembled WGS sequence"/>
</dbReference>
<reference evidence="2" key="1">
    <citation type="journal article" date="2021" name="IMA Fungus">
        <title>Genomic characterization of three marine fungi, including Emericellopsis atlantica sp. nov. with signatures of a generalist lifestyle and marine biomass degradation.</title>
        <authorList>
            <person name="Hagestad O.C."/>
            <person name="Hou L."/>
            <person name="Andersen J.H."/>
            <person name="Hansen E.H."/>
            <person name="Altermark B."/>
            <person name="Li C."/>
            <person name="Kuhnert E."/>
            <person name="Cox R.J."/>
            <person name="Crous P.W."/>
            <person name="Spatafora J.W."/>
            <person name="Lail K."/>
            <person name="Amirebrahimi M."/>
            <person name="Lipzen A."/>
            <person name="Pangilinan J."/>
            <person name="Andreopoulos W."/>
            <person name="Hayes R.D."/>
            <person name="Ng V."/>
            <person name="Grigoriev I.V."/>
            <person name="Jackson S.A."/>
            <person name="Sutton T.D.S."/>
            <person name="Dobson A.D.W."/>
            <person name="Rama T."/>
        </authorList>
    </citation>
    <scope>NUCLEOTIDE SEQUENCE</scope>
    <source>
        <strain evidence="2">TS7</strain>
    </source>
</reference>
<evidence type="ECO:0000259" key="1">
    <source>
        <dbReference type="Pfam" id="PF07714"/>
    </source>
</evidence>
<dbReference type="InterPro" id="IPR001245">
    <property type="entry name" value="Ser-Thr/Tyr_kinase_cat_dom"/>
</dbReference>
<evidence type="ECO:0000313" key="3">
    <source>
        <dbReference type="Proteomes" id="UP000887229"/>
    </source>
</evidence>
<organism evidence="2 3">
    <name type="scientific">Emericellopsis atlantica</name>
    <dbReference type="NCBI Taxonomy" id="2614577"/>
    <lineage>
        <taxon>Eukaryota</taxon>
        <taxon>Fungi</taxon>
        <taxon>Dikarya</taxon>
        <taxon>Ascomycota</taxon>
        <taxon>Pezizomycotina</taxon>
        <taxon>Sordariomycetes</taxon>
        <taxon>Hypocreomycetidae</taxon>
        <taxon>Hypocreales</taxon>
        <taxon>Bionectriaceae</taxon>
        <taxon>Emericellopsis</taxon>
    </lineage>
</organism>
<evidence type="ECO:0000313" key="2">
    <source>
        <dbReference type="EMBL" id="KAG9252577.1"/>
    </source>
</evidence>
<comment type="caution">
    <text evidence="2">The sequence shown here is derived from an EMBL/GenBank/DDBJ whole genome shotgun (WGS) entry which is preliminary data.</text>
</comment>
<dbReference type="GeneID" id="70289095"/>
<dbReference type="Pfam" id="PF07714">
    <property type="entry name" value="PK_Tyr_Ser-Thr"/>
    <property type="match status" value="1"/>
</dbReference>
<dbReference type="Gene3D" id="1.10.510.10">
    <property type="entry name" value="Transferase(Phosphotransferase) domain 1"/>
    <property type="match status" value="1"/>
</dbReference>
<dbReference type="GO" id="GO:0004672">
    <property type="term" value="F:protein kinase activity"/>
    <property type="evidence" value="ECO:0007669"/>
    <property type="project" value="InterPro"/>
</dbReference>
<name>A0A9P7ZIU7_9HYPO</name>
<dbReference type="InterPro" id="IPR011009">
    <property type="entry name" value="Kinase-like_dom_sf"/>
</dbReference>
<sequence>MKAPPAKTKRKVIFSTSKASLKICDGKTEAPHYEHAPMQLSHLGSPWRRYRDVLTLLGMGDEIIIASEHEAPTKRVGVRKFHRGERDIETLSRFRALRHVNIVAAVEAFIGQEILYVAFEEMHMPLENIVRCPRRPTSNEVGVILGQVLDGLAYLELHQLYHSYLSCETVLVHADGDVKIGMQEQCRAATPQGKKQNVMEVGTMAMKLMQGYSSEDGEVGVEDNTGWSDSILAVLSSVASCDGASQLRKNAFFTQLWKKESRWPKETLCDLIVTTLISVHRYYKYKPQTFL</sequence>
<dbReference type="RefSeq" id="XP_046116501.1">
    <property type="nucleotide sequence ID" value="XM_046258192.1"/>
</dbReference>
<protein>
    <recommendedName>
        <fullName evidence="1">Serine-threonine/tyrosine-protein kinase catalytic domain-containing protein</fullName>
    </recommendedName>
</protein>
<proteinExistence type="predicted"/>
<accession>A0A9P7ZIU7</accession>
<gene>
    <name evidence="2" type="ORF">F5Z01DRAFT_217573</name>
</gene>
<keyword evidence="3" id="KW-1185">Reference proteome</keyword>
<feature type="domain" description="Serine-threonine/tyrosine-protein kinase catalytic" evidence="1">
    <location>
        <begin position="88"/>
        <end position="183"/>
    </location>
</feature>
<dbReference type="AlphaFoldDB" id="A0A9P7ZIU7"/>
<dbReference type="EMBL" id="MU251261">
    <property type="protein sequence ID" value="KAG9252577.1"/>
    <property type="molecule type" value="Genomic_DNA"/>
</dbReference>